<sequence>MDILHSPYPYHLEPPQRKFIGPKMQMHFANHASPDQLIAPNRIPSNDPKPFPLFPHTAPAHLPQILAPCRKTWIVGWEEYDHAGMGNLGELRGTRLKWWDVDLFWHVNFGRGVDVVWLFDYITCQAGQLEDDVHGTESNGWESLDLI</sequence>
<protein>
    <submittedName>
        <fullName evidence="1">Uncharacterized protein</fullName>
    </submittedName>
</protein>
<reference evidence="1 2" key="1">
    <citation type="journal article" date="2013" name="PLoS ONE">
        <title>Genomic and secretomic analyses reveal unique features of the lignocellulolytic enzyme system of Penicillium decumbens.</title>
        <authorList>
            <person name="Liu G."/>
            <person name="Zhang L."/>
            <person name="Wei X."/>
            <person name="Zou G."/>
            <person name="Qin Y."/>
            <person name="Ma L."/>
            <person name="Li J."/>
            <person name="Zheng H."/>
            <person name="Wang S."/>
            <person name="Wang C."/>
            <person name="Xun L."/>
            <person name="Zhao G.-P."/>
            <person name="Zhou Z."/>
            <person name="Qu Y."/>
        </authorList>
    </citation>
    <scope>NUCLEOTIDE SEQUENCE [LARGE SCALE GENOMIC DNA]</scope>
    <source>
        <strain evidence="2">114-2 / CGMCC 5302</strain>
    </source>
</reference>
<proteinExistence type="predicted"/>
<gene>
    <name evidence="1" type="ORF">PDE_00957</name>
</gene>
<name>S7ZBF8_PENO1</name>
<organism evidence="1 2">
    <name type="scientific">Penicillium oxalicum (strain 114-2 / CGMCC 5302)</name>
    <name type="common">Penicillium decumbens</name>
    <dbReference type="NCBI Taxonomy" id="933388"/>
    <lineage>
        <taxon>Eukaryota</taxon>
        <taxon>Fungi</taxon>
        <taxon>Dikarya</taxon>
        <taxon>Ascomycota</taxon>
        <taxon>Pezizomycotina</taxon>
        <taxon>Eurotiomycetes</taxon>
        <taxon>Eurotiomycetidae</taxon>
        <taxon>Eurotiales</taxon>
        <taxon>Aspergillaceae</taxon>
        <taxon>Penicillium</taxon>
    </lineage>
</organism>
<evidence type="ECO:0000313" key="1">
    <source>
        <dbReference type="EMBL" id="EPS26021.1"/>
    </source>
</evidence>
<dbReference type="EMBL" id="KB644408">
    <property type="protein sequence ID" value="EPS26021.1"/>
    <property type="molecule type" value="Genomic_DNA"/>
</dbReference>
<dbReference type="Proteomes" id="UP000019376">
    <property type="component" value="Unassembled WGS sequence"/>
</dbReference>
<dbReference type="HOGENOM" id="CLU_1768738_0_0_1"/>
<evidence type="ECO:0000313" key="2">
    <source>
        <dbReference type="Proteomes" id="UP000019376"/>
    </source>
</evidence>
<keyword evidence="2" id="KW-1185">Reference proteome</keyword>
<accession>S7ZBF8</accession>
<dbReference type="AlphaFoldDB" id="S7ZBF8"/>